<dbReference type="PANTHER" id="PTHR43450:SF1">
    <property type="entry name" value="ASPARTATE--TRNA LIGASE, CYTOPLASMIC"/>
    <property type="match status" value="1"/>
</dbReference>
<evidence type="ECO:0000256" key="6">
    <source>
        <dbReference type="ARBA" id="ARBA00022840"/>
    </source>
</evidence>
<evidence type="ECO:0000256" key="2">
    <source>
        <dbReference type="ARBA" id="ARBA00005312"/>
    </source>
</evidence>
<accession>A0A0F7IG93</accession>
<keyword evidence="5 10" id="KW-0547">Nucleotide-binding</keyword>
<evidence type="ECO:0000256" key="1">
    <source>
        <dbReference type="ARBA" id="ARBA00004496"/>
    </source>
</evidence>
<comment type="subunit">
    <text evidence="10">Homodimer.</text>
</comment>
<comment type="catalytic activity">
    <reaction evidence="10">
        <text>tRNA(Asx) + L-aspartate + ATP = L-aspartyl-tRNA(Asx) + AMP + diphosphate</text>
        <dbReference type="Rhea" id="RHEA:18349"/>
        <dbReference type="Rhea" id="RHEA-COMP:9710"/>
        <dbReference type="Rhea" id="RHEA-COMP:9711"/>
        <dbReference type="ChEBI" id="CHEBI:29991"/>
        <dbReference type="ChEBI" id="CHEBI:30616"/>
        <dbReference type="ChEBI" id="CHEBI:33019"/>
        <dbReference type="ChEBI" id="CHEBI:78442"/>
        <dbReference type="ChEBI" id="CHEBI:78516"/>
        <dbReference type="ChEBI" id="CHEBI:456215"/>
        <dbReference type="EC" id="6.1.1.23"/>
    </reaction>
</comment>
<dbReference type="GeneID" id="24803630"/>
<dbReference type="GO" id="GO:0004815">
    <property type="term" value="F:aspartate-tRNA ligase activity"/>
    <property type="evidence" value="ECO:0007669"/>
    <property type="project" value="UniProtKB-UniRule"/>
</dbReference>
<comment type="cofactor">
    <cofactor evidence="10">
        <name>Mg(2+)</name>
        <dbReference type="ChEBI" id="CHEBI:18420"/>
    </cofactor>
    <text evidence="10">Binds 3 Mg(2+) cations per subunit. The strongest magnesium site (Mg1) is bound to the beta- and gamma-phosphates of ATP and four water molecules complete its coordination sphere.</text>
</comment>
<feature type="binding site" evidence="10">
    <location>
        <position position="356"/>
    </location>
    <ligand>
        <name>Mg(2+)</name>
        <dbReference type="ChEBI" id="CHEBI:18420"/>
        <label>2</label>
    </ligand>
</feature>
<keyword evidence="9 10" id="KW-0030">Aminoacyl-tRNA synthetase</keyword>
<dbReference type="FunFam" id="3.30.930.10:FF:000038">
    <property type="entry name" value="Aspartate--tRNA ligase"/>
    <property type="match status" value="1"/>
</dbReference>
<dbReference type="CDD" id="cd04316">
    <property type="entry name" value="ND_PkAspRS_like_N"/>
    <property type="match status" value="1"/>
</dbReference>
<dbReference type="Gene3D" id="3.30.930.10">
    <property type="entry name" value="Bira Bifunctional Protein, Domain 2"/>
    <property type="match status" value="1"/>
</dbReference>
<dbReference type="EC" id="6.1.1.23" evidence="10"/>
<evidence type="ECO:0000256" key="9">
    <source>
        <dbReference type="ARBA" id="ARBA00023146"/>
    </source>
</evidence>
<comment type="caution">
    <text evidence="10">Lacks conserved residue(s) required for the propagation of feature annotation.</text>
</comment>
<dbReference type="KEGG" id="gah:GAH_01056"/>
<keyword evidence="7 10" id="KW-0460">Magnesium</keyword>
<evidence type="ECO:0000256" key="3">
    <source>
        <dbReference type="ARBA" id="ARBA00022490"/>
    </source>
</evidence>
<keyword evidence="6 10" id="KW-0067">ATP-binding</keyword>
<dbReference type="InterPro" id="IPR045864">
    <property type="entry name" value="aa-tRNA-synth_II/BPL/LPL"/>
</dbReference>
<dbReference type="GO" id="GO:0005524">
    <property type="term" value="F:ATP binding"/>
    <property type="evidence" value="ECO:0007669"/>
    <property type="project" value="UniProtKB-UniRule"/>
</dbReference>
<feature type="binding site" evidence="10">
    <location>
        <begin position="212"/>
        <end position="214"/>
    </location>
    <ligand>
        <name>ATP</name>
        <dbReference type="ChEBI" id="CHEBI:30616"/>
    </ligand>
</feature>
<dbReference type="PROSITE" id="PS50862">
    <property type="entry name" value="AA_TRNA_LIGASE_II"/>
    <property type="match status" value="1"/>
</dbReference>
<name>A0A0F7IG93_9EURY</name>
<dbReference type="InterPro" id="IPR004523">
    <property type="entry name" value="Asp-tRNA_synthase_2"/>
</dbReference>
<feature type="region of interest" description="Aspartate" evidence="10">
    <location>
        <begin position="190"/>
        <end position="193"/>
    </location>
</feature>
<proteinExistence type="inferred from homology"/>
<keyword evidence="13" id="KW-1185">Reference proteome</keyword>
<dbReference type="InParanoid" id="A0A0F7IG93"/>
<feature type="binding site" evidence="10">
    <location>
        <position position="353"/>
    </location>
    <ligand>
        <name>ATP</name>
        <dbReference type="ChEBI" id="CHEBI:30616"/>
    </ligand>
</feature>
<evidence type="ECO:0000313" key="12">
    <source>
        <dbReference type="EMBL" id="AKG91624.1"/>
    </source>
</evidence>
<dbReference type="InterPro" id="IPR004365">
    <property type="entry name" value="NA-bd_OB_tRNA"/>
</dbReference>
<feature type="binding site" evidence="10">
    <location>
        <position position="353"/>
    </location>
    <ligand>
        <name>Mg(2+)</name>
        <dbReference type="ChEBI" id="CHEBI:18420"/>
        <label>3</label>
    </ligand>
</feature>
<dbReference type="SUPFAM" id="SSF55681">
    <property type="entry name" value="Class II aaRS and biotin synthetases"/>
    <property type="match status" value="1"/>
</dbReference>
<keyword evidence="4 10" id="KW-0436">Ligase</keyword>
<dbReference type="SUPFAM" id="SSF50249">
    <property type="entry name" value="Nucleic acid-binding proteins"/>
    <property type="match status" value="1"/>
</dbReference>
<dbReference type="FunCoup" id="A0A0F7IG93">
    <property type="interactions" value="228"/>
</dbReference>
<dbReference type="RefSeq" id="WP_048095122.1">
    <property type="nucleotide sequence ID" value="NZ_CP011267.1"/>
</dbReference>
<feature type="site" description="Important for tRNA non-discrimination" evidence="10">
    <location>
        <position position="83"/>
    </location>
</feature>
<dbReference type="GO" id="GO:0050560">
    <property type="term" value="F:aspartate-tRNA(Asn) ligase activity"/>
    <property type="evidence" value="ECO:0007669"/>
    <property type="project" value="UniProtKB-EC"/>
</dbReference>
<protein>
    <recommendedName>
        <fullName evidence="10">Aspartate--tRNA(Asp/Asn) ligase</fullName>
        <ecNumber evidence="10">6.1.1.23</ecNumber>
    </recommendedName>
    <alternativeName>
        <fullName evidence="10">Aspartyl-tRNA synthetase</fullName>
        <shortName evidence="10">AspRS</shortName>
    </alternativeName>
    <alternativeName>
        <fullName evidence="10">Non-discriminating aspartyl-tRNA synthetase</fullName>
        <shortName evidence="10">ND-AspRS</shortName>
    </alternativeName>
</protein>
<dbReference type="NCBIfam" id="TIGR00458">
    <property type="entry name" value="aspS_nondisc"/>
    <property type="match status" value="1"/>
</dbReference>
<feature type="binding site" evidence="10">
    <location>
        <position position="212"/>
    </location>
    <ligand>
        <name>L-aspartate</name>
        <dbReference type="ChEBI" id="CHEBI:29991"/>
    </ligand>
</feature>
<dbReference type="PATRIC" id="fig|113653.22.peg.1051"/>
<evidence type="ECO:0000256" key="4">
    <source>
        <dbReference type="ARBA" id="ARBA00022598"/>
    </source>
</evidence>
<dbReference type="InterPro" id="IPR006195">
    <property type="entry name" value="aa-tRNA-synth_II"/>
</dbReference>
<evidence type="ECO:0000313" key="13">
    <source>
        <dbReference type="Proteomes" id="UP000034723"/>
    </source>
</evidence>
<dbReference type="HOGENOM" id="CLU_004553_2_1_2"/>
<organism evidence="12 13">
    <name type="scientific">Geoglobus ahangari</name>
    <dbReference type="NCBI Taxonomy" id="113653"/>
    <lineage>
        <taxon>Archaea</taxon>
        <taxon>Methanobacteriati</taxon>
        <taxon>Methanobacteriota</taxon>
        <taxon>Archaeoglobi</taxon>
        <taxon>Archaeoglobales</taxon>
        <taxon>Archaeoglobaceae</taxon>
        <taxon>Geoglobus</taxon>
    </lineage>
</organism>
<comment type="similarity">
    <text evidence="2 10">Belongs to the class-II aminoacyl-tRNA synthetase family. Type 2 subfamily.</text>
</comment>
<dbReference type="STRING" id="113653.GAH_01056"/>
<keyword evidence="10" id="KW-0479">Metal-binding</keyword>
<dbReference type="GO" id="GO:0005829">
    <property type="term" value="C:cytosol"/>
    <property type="evidence" value="ECO:0007669"/>
    <property type="project" value="TreeGrafter"/>
</dbReference>
<dbReference type="NCBIfam" id="NF003483">
    <property type="entry name" value="PRK05159.1"/>
    <property type="match status" value="1"/>
</dbReference>
<dbReference type="InterPro" id="IPR004364">
    <property type="entry name" value="Aa-tRNA-synt_II"/>
</dbReference>
<feature type="binding site" evidence="10">
    <location>
        <position position="356"/>
    </location>
    <ligand>
        <name>L-aspartate</name>
        <dbReference type="ChEBI" id="CHEBI:29991"/>
    </ligand>
</feature>
<feature type="binding site" evidence="10">
    <location>
        <position position="353"/>
    </location>
    <ligand>
        <name>Mg(2+)</name>
        <dbReference type="ChEBI" id="CHEBI:18420"/>
        <label>2</label>
    </ligand>
</feature>
<feature type="binding site" evidence="10">
    <location>
        <begin position="401"/>
        <end position="404"/>
    </location>
    <ligand>
        <name>ATP</name>
        <dbReference type="ChEBI" id="CHEBI:30616"/>
    </ligand>
</feature>
<evidence type="ECO:0000259" key="11">
    <source>
        <dbReference type="PROSITE" id="PS50862"/>
    </source>
</evidence>
<keyword evidence="8 10" id="KW-0648">Protein biosynthesis</keyword>
<comment type="function">
    <text evidence="10">Aspartyl-tRNA synthetase with relaxed tRNA specificity since it is able to aspartylate not only its cognate tRNA(Asp) but also tRNA(Asn). Reaction proceeds in two steps: L-aspartate is first activated by ATP to form Asp-AMP and then transferred to the acceptor end of tRNA(Asp/Asn).</text>
</comment>
<evidence type="ECO:0000256" key="5">
    <source>
        <dbReference type="ARBA" id="ARBA00022741"/>
    </source>
</evidence>
<feature type="binding site" evidence="10">
    <location>
        <position position="168"/>
    </location>
    <ligand>
        <name>L-aspartate</name>
        <dbReference type="ChEBI" id="CHEBI:29991"/>
    </ligand>
</feature>
<evidence type="ECO:0000256" key="8">
    <source>
        <dbReference type="ARBA" id="ARBA00022917"/>
    </source>
</evidence>
<dbReference type="OrthoDB" id="5908at2157"/>
<dbReference type="Pfam" id="PF00152">
    <property type="entry name" value="tRNA-synt_2"/>
    <property type="match status" value="1"/>
</dbReference>
<dbReference type="EMBL" id="CP011267">
    <property type="protein sequence ID" value="AKG91624.1"/>
    <property type="molecule type" value="Genomic_DNA"/>
</dbReference>
<sequence>MRKFTADIGEEDFGKEVELYGWVHEVRDLGGLVFIVLRDREGFAQITLPKKVVDRELFKRARKIRRESVIRVVGEVKPEEKAPNGFEIIPREIEVLNEADAPLPLEVTEKVPAELDTRLDNRFMDLRKPRVQAIFRIRHVAIQAIREYFDRHGFIEVHTPKIVSTATEGGTELFPITYFEREAFLNQSPQLYKQTLMAAGFERVLEIGPIFRAEEHNTIRHLNEAVSVDIEVSFTDHEGVMRYLEELVKEVYEKINERCERYLEWLNLKLEVPETPFERLKYDEAVEIARKKGEEIVWGDDLSTAALKLIAEDYSGYYFIVDWPTESKPFYAMPYEEEPEISKTFDLMKGWLEIASGAQRIHQYDLLVRRISEQGLAPESFGFYLQAFRYGMPPHAGWGMGLDRLMMAILGLQNIREAVLFPRDRQRLVP</sequence>
<evidence type="ECO:0000256" key="7">
    <source>
        <dbReference type="ARBA" id="ARBA00022842"/>
    </source>
</evidence>
<dbReference type="Pfam" id="PF01336">
    <property type="entry name" value="tRNA_anti-codon"/>
    <property type="match status" value="1"/>
</dbReference>
<dbReference type="GO" id="GO:0017101">
    <property type="term" value="C:aminoacyl-tRNA synthetase multienzyme complex"/>
    <property type="evidence" value="ECO:0007669"/>
    <property type="project" value="TreeGrafter"/>
</dbReference>
<feature type="domain" description="Aminoacyl-transfer RNA synthetases class-II family profile" evidence="11">
    <location>
        <begin position="100"/>
        <end position="430"/>
    </location>
</feature>
<dbReference type="AlphaFoldDB" id="A0A0F7IG93"/>
<dbReference type="GO" id="GO:0000287">
    <property type="term" value="F:magnesium ion binding"/>
    <property type="evidence" value="ECO:0007669"/>
    <property type="project" value="UniProtKB-UniRule"/>
</dbReference>
<dbReference type="GO" id="GO:0003723">
    <property type="term" value="F:RNA binding"/>
    <property type="evidence" value="ECO:0007669"/>
    <property type="project" value="TreeGrafter"/>
</dbReference>
<dbReference type="InterPro" id="IPR012340">
    <property type="entry name" value="NA-bd_OB-fold"/>
</dbReference>
<dbReference type="PRINTS" id="PR01042">
    <property type="entry name" value="TRNASYNTHASP"/>
</dbReference>
<gene>
    <name evidence="10" type="primary">aspS</name>
    <name evidence="12" type="ORF">GAH_01056</name>
</gene>
<comment type="subcellular location">
    <subcellularLocation>
        <location evidence="1 10">Cytoplasm</location>
    </subcellularLocation>
</comment>
<dbReference type="GO" id="GO:0006422">
    <property type="term" value="P:aspartyl-tRNA aminoacylation"/>
    <property type="evidence" value="ECO:0007669"/>
    <property type="project" value="UniProtKB-UniRule"/>
</dbReference>
<dbReference type="Gene3D" id="2.40.50.140">
    <property type="entry name" value="Nucleic acid-binding proteins"/>
    <property type="match status" value="1"/>
</dbReference>
<dbReference type="HAMAP" id="MF_02075">
    <property type="entry name" value="Asp_tRNA_synth_type2"/>
    <property type="match status" value="1"/>
</dbReference>
<dbReference type="CDD" id="cd00776">
    <property type="entry name" value="AsxRS_core"/>
    <property type="match status" value="1"/>
</dbReference>
<feature type="binding site" evidence="10">
    <location>
        <position position="360"/>
    </location>
    <ligand>
        <name>L-aspartate</name>
        <dbReference type="ChEBI" id="CHEBI:29991"/>
    </ligand>
</feature>
<dbReference type="Proteomes" id="UP000034723">
    <property type="component" value="Chromosome"/>
</dbReference>
<dbReference type="InterPro" id="IPR002312">
    <property type="entry name" value="Asp/Asn-tRNA-synth_IIb"/>
</dbReference>
<evidence type="ECO:0000256" key="10">
    <source>
        <dbReference type="HAMAP-Rule" id="MF_02075"/>
    </source>
</evidence>
<keyword evidence="3 10" id="KW-0963">Cytoplasm</keyword>
<dbReference type="PANTHER" id="PTHR43450">
    <property type="entry name" value="ASPARTYL-TRNA SYNTHETASE"/>
    <property type="match status" value="1"/>
</dbReference>
<feature type="binding site" evidence="10">
    <location>
        <begin position="220"/>
        <end position="222"/>
    </location>
    <ligand>
        <name>ATP</name>
        <dbReference type="ChEBI" id="CHEBI:30616"/>
    </ligand>
</feature>
<reference evidence="12 13" key="1">
    <citation type="submission" date="2015-04" db="EMBL/GenBank/DDBJ databases">
        <title>The complete genome sequence of the hyperthermophilic, obligate iron-reducing archaeon Geoglobus ahangari strain 234T.</title>
        <authorList>
            <person name="Manzella M.P."/>
            <person name="Holmes D.E."/>
            <person name="Rocheleau J.M."/>
            <person name="Chung A."/>
            <person name="Reguera G."/>
            <person name="Kashefi K."/>
        </authorList>
    </citation>
    <scope>NUCLEOTIDE SEQUENCE [LARGE SCALE GENOMIC DNA]</scope>
    <source>
        <strain evidence="12 13">234</strain>
    </source>
</reference>